<keyword evidence="3" id="KW-0812">Transmembrane</keyword>
<organism evidence="5 6">
    <name type="scientific">Phakopsora pachyrhizi</name>
    <name type="common">Asian soybean rust disease fungus</name>
    <dbReference type="NCBI Taxonomy" id="170000"/>
    <lineage>
        <taxon>Eukaryota</taxon>
        <taxon>Fungi</taxon>
        <taxon>Dikarya</taxon>
        <taxon>Basidiomycota</taxon>
        <taxon>Pucciniomycotina</taxon>
        <taxon>Pucciniomycetes</taxon>
        <taxon>Pucciniales</taxon>
        <taxon>Phakopsoraceae</taxon>
        <taxon>Phakopsora</taxon>
    </lineage>
</organism>
<feature type="domain" description="SH3" evidence="4">
    <location>
        <begin position="353"/>
        <end position="417"/>
    </location>
</feature>
<feature type="region of interest" description="Disordered" evidence="2">
    <location>
        <begin position="56"/>
        <end position="150"/>
    </location>
</feature>
<keyword evidence="3" id="KW-1133">Transmembrane helix</keyword>
<keyword evidence="6" id="KW-1185">Reference proteome</keyword>
<sequence>MKMPSNTYFKNQMMSSLVRRDTTKTTRQAQPNQPTLLQTLEAQQAADLENFKRQQAVARAQEIAREQQASVSSSSASPKLATDPKVSNLGLVETSNQTSKQSQSSEAEAQQQQTSAQNSANKTLQRGVGQTNSTLVSGPSSISSNNSLNKTTLPPVLSPVNVSQPFLANSTKTNNTESIAISDHQSRVQSGKSLSITVIVLIIFLAMFFGAVFFVLRNWWRRRLEENTQRSVAKIDIKGPFKKSGGDEDDEGVFGGLERTDISFGGLEINRDKGCDFQLQSNQFNKINNYHPPLPISKPILSPIYSGNTLSESSQVPEYKQNLSEYEDSTKGSAKDHSPNVELSGGLQDLNGQTFVVQRTFQAALADELIIFIGDRIKVNLCYDDGWCLGENLDSEKHGAAILSKGVFPRDCISTQLIQPLKTPTLPPLDLGKDYSPVNQDSEIYNANNIPLGSSFNSEVLTQFPAPPTAHGVRTTQRISSLFAGRDAELFLELGEALGKTLK</sequence>
<reference evidence="5" key="1">
    <citation type="submission" date="2022-06" db="EMBL/GenBank/DDBJ databases">
        <authorList>
            <consortium name="SYNGENTA / RWTH Aachen University"/>
        </authorList>
    </citation>
    <scope>NUCLEOTIDE SEQUENCE</scope>
</reference>
<proteinExistence type="predicted"/>
<evidence type="ECO:0000313" key="5">
    <source>
        <dbReference type="EMBL" id="CAH7675203.1"/>
    </source>
</evidence>
<dbReference type="SMART" id="SM00326">
    <property type="entry name" value="SH3"/>
    <property type="match status" value="1"/>
</dbReference>
<feature type="compositionally biased region" description="Low complexity" evidence="2">
    <location>
        <begin position="137"/>
        <end position="149"/>
    </location>
</feature>
<dbReference type="AlphaFoldDB" id="A0AAV0AXU8"/>
<dbReference type="Proteomes" id="UP001153365">
    <property type="component" value="Unassembled WGS sequence"/>
</dbReference>
<feature type="compositionally biased region" description="Low complexity" evidence="2">
    <location>
        <begin position="56"/>
        <end position="77"/>
    </location>
</feature>
<dbReference type="SUPFAM" id="SSF50044">
    <property type="entry name" value="SH3-domain"/>
    <property type="match status" value="1"/>
</dbReference>
<keyword evidence="3" id="KW-0472">Membrane</keyword>
<name>A0AAV0AXU8_PHAPC</name>
<evidence type="ECO:0000256" key="2">
    <source>
        <dbReference type="SAM" id="MobiDB-lite"/>
    </source>
</evidence>
<comment type="caution">
    <text evidence="5">The sequence shown here is derived from an EMBL/GenBank/DDBJ whole genome shotgun (WGS) entry which is preliminary data.</text>
</comment>
<evidence type="ECO:0000259" key="4">
    <source>
        <dbReference type="SMART" id="SM00326"/>
    </source>
</evidence>
<dbReference type="InterPro" id="IPR001452">
    <property type="entry name" value="SH3_domain"/>
</dbReference>
<feature type="compositionally biased region" description="Low complexity" evidence="2">
    <location>
        <begin position="94"/>
        <end position="122"/>
    </location>
</feature>
<keyword evidence="1" id="KW-0728">SH3 domain</keyword>
<evidence type="ECO:0000313" key="6">
    <source>
        <dbReference type="Proteomes" id="UP001153365"/>
    </source>
</evidence>
<evidence type="ECO:0000256" key="3">
    <source>
        <dbReference type="SAM" id="Phobius"/>
    </source>
</evidence>
<feature type="transmembrane region" description="Helical" evidence="3">
    <location>
        <begin position="194"/>
        <end position="216"/>
    </location>
</feature>
<dbReference type="Gene3D" id="2.30.30.40">
    <property type="entry name" value="SH3 Domains"/>
    <property type="match status" value="1"/>
</dbReference>
<dbReference type="EMBL" id="CALTRL010002270">
    <property type="protein sequence ID" value="CAH7675203.1"/>
    <property type="molecule type" value="Genomic_DNA"/>
</dbReference>
<protein>
    <submittedName>
        <fullName evidence="5">Expressed protein</fullName>
    </submittedName>
</protein>
<dbReference type="InterPro" id="IPR036028">
    <property type="entry name" value="SH3-like_dom_sf"/>
</dbReference>
<gene>
    <name evidence="5" type="ORF">PPACK8108_LOCUS10178</name>
</gene>
<evidence type="ECO:0000256" key="1">
    <source>
        <dbReference type="ARBA" id="ARBA00022443"/>
    </source>
</evidence>
<accession>A0AAV0AXU8</accession>